<dbReference type="OrthoDB" id="9775950at2"/>
<feature type="transmembrane region" description="Helical" evidence="6">
    <location>
        <begin position="445"/>
        <end position="465"/>
    </location>
</feature>
<protein>
    <submittedName>
        <fullName evidence="7">Polysaccharide biosynthesis/transport protein</fullName>
    </submittedName>
</protein>
<dbReference type="CDD" id="cd13124">
    <property type="entry name" value="MATE_SpoVB_like"/>
    <property type="match status" value="1"/>
</dbReference>
<dbReference type="KEGG" id="far:ABE41_017035"/>
<reference evidence="7 8" key="1">
    <citation type="submission" date="2016-08" db="EMBL/GenBank/DDBJ databases">
        <title>Complete genome sequence of Fictibacillus arsenicus G25-54, a strain with toxicity to nematodes and a potential arsenic-resistance activity.</title>
        <authorList>
            <person name="Zheng Z."/>
        </authorList>
    </citation>
    <scope>NUCLEOTIDE SEQUENCE [LARGE SCALE GENOMIC DNA]</scope>
    <source>
        <strain evidence="7 8">G25-54</strain>
    </source>
</reference>
<name>A0A1B1Z8H6_9BACL</name>
<feature type="transmembrane region" description="Helical" evidence="6">
    <location>
        <begin position="119"/>
        <end position="139"/>
    </location>
</feature>
<dbReference type="STRING" id="255247.ABE41_017035"/>
<dbReference type="Pfam" id="PF01943">
    <property type="entry name" value="Polysacc_synt"/>
    <property type="match status" value="1"/>
</dbReference>
<dbReference type="PANTHER" id="PTHR30250">
    <property type="entry name" value="PST FAMILY PREDICTED COLANIC ACID TRANSPORTER"/>
    <property type="match status" value="1"/>
</dbReference>
<evidence type="ECO:0000256" key="5">
    <source>
        <dbReference type="ARBA" id="ARBA00023136"/>
    </source>
</evidence>
<feature type="transmembrane region" description="Helical" evidence="6">
    <location>
        <begin position="411"/>
        <end position="433"/>
    </location>
</feature>
<feature type="transmembrane region" description="Helical" evidence="6">
    <location>
        <begin position="160"/>
        <end position="178"/>
    </location>
</feature>
<feature type="transmembrane region" description="Helical" evidence="6">
    <location>
        <begin position="356"/>
        <end position="378"/>
    </location>
</feature>
<dbReference type="EMBL" id="CP016761">
    <property type="protein sequence ID" value="ANX13716.1"/>
    <property type="molecule type" value="Genomic_DNA"/>
</dbReference>
<evidence type="ECO:0000313" key="8">
    <source>
        <dbReference type="Proteomes" id="UP000077412"/>
    </source>
</evidence>
<dbReference type="InterPro" id="IPR002797">
    <property type="entry name" value="Polysacc_synth"/>
</dbReference>
<feature type="transmembrane region" description="Helical" evidence="6">
    <location>
        <begin position="40"/>
        <end position="63"/>
    </location>
</feature>
<keyword evidence="3 6" id="KW-0812">Transmembrane</keyword>
<dbReference type="PIRSF" id="PIRSF038958">
    <property type="entry name" value="PG_synth_SpoVB"/>
    <property type="match status" value="1"/>
</dbReference>
<feature type="transmembrane region" description="Helical" evidence="6">
    <location>
        <begin position="277"/>
        <end position="304"/>
    </location>
</feature>
<comment type="subcellular location">
    <subcellularLocation>
        <location evidence="1">Cell membrane</location>
        <topology evidence="1">Multi-pass membrane protein</topology>
    </subcellularLocation>
</comment>
<evidence type="ECO:0000256" key="3">
    <source>
        <dbReference type="ARBA" id="ARBA00022692"/>
    </source>
</evidence>
<dbReference type="Proteomes" id="UP000077412">
    <property type="component" value="Chromosome"/>
</dbReference>
<evidence type="ECO:0000256" key="6">
    <source>
        <dbReference type="SAM" id="Phobius"/>
    </source>
</evidence>
<sequence>MSKNTFIRGALILTIATFLSKFLGSVFRIPLQNIAGDDVLGIFSLVYPVYMTALILSVAGIPIAISKLISEARAKGEDTEIRNIFNTAGILAVIFGILSFSFLYGFSYQIAEILGGQETRSSLIVVSITLLIAPYMAVYRGFFQGYEDMKPTAYSQVIEQFIRVALVIVAAYYFVSIQADNETIAAGTMAGSAIAALISLIFLRILFQKSKLKPGSNRPYTIEAFKKSSKHILKLSLPICVGALTMALLNVVDSLTIPSALKMAGNTAKETFYLNGIYARGASLVQIATVFSTSIVLPLIPLITGKIAKNEMNEANRVIKRSFNLTHLFSWPAAVGIAALTLPLNIALFTNDEGSLVVAIVSFSSVFTSLAVLGTGILQGINRPTAAAIIIVAAGIGKALLNFMLISQYGLLGAAIATLVIYIVITVANALIIKQTFKLPFVNRSILTFAIGSLIMGAAIGYPTLLIDLSGRLASLLYAGVAIIIGGALFAVFILLTKGMTVEELQSLPFIGKKLGRFGRVSKNNA</sequence>
<organism evidence="7 8">
    <name type="scientific">Fictibacillus arsenicus</name>
    <dbReference type="NCBI Taxonomy" id="255247"/>
    <lineage>
        <taxon>Bacteria</taxon>
        <taxon>Bacillati</taxon>
        <taxon>Bacillota</taxon>
        <taxon>Bacilli</taxon>
        <taxon>Bacillales</taxon>
        <taxon>Fictibacillaceae</taxon>
        <taxon>Fictibacillus</taxon>
    </lineage>
</organism>
<dbReference type="AlphaFoldDB" id="A0A1B1Z8H6"/>
<feature type="transmembrane region" description="Helical" evidence="6">
    <location>
        <begin position="325"/>
        <end position="350"/>
    </location>
</feature>
<keyword evidence="4 6" id="KW-1133">Transmembrane helix</keyword>
<feature type="transmembrane region" description="Helical" evidence="6">
    <location>
        <begin position="477"/>
        <end position="496"/>
    </location>
</feature>
<accession>A0A1B1Z8H6</accession>
<dbReference type="RefSeq" id="WP_066292940.1">
    <property type="nucleotide sequence ID" value="NZ_CP016761.1"/>
</dbReference>
<dbReference type="InterPro" id="IPR024923">
    <property type="entry name" value="PG_synth_SpoVB"/>
</dbReference>
<feature type="transmembrane region" description="Helical" evidence="6">
    <location>
        <begin position="84"/>
        <end position="107"/>
    </location>
</feature>
<keyword evidence="8" id="KW-1185">Reference proteome</keyword>
<dbReference type="GO" id="GO:0005886">
    <property type="term" value="C:plasma membrane"/>
    <property type="evidence" value="ECO:0007669"/>
    <property type="project" value="UniProtKB-SubCell"/>
</dbReference>
<feature type="transmembrane region" description="Helical" evidence="6">
    <location>
        <begin position="385"/>
        <end position="405"/>
    </location>
</feature>
<evidence type="ECO:0000256" key="1">
    <source>
        <dbReference type="ARBA" id="ARBA00004651"/>
    </source>
</evidence>
<evidence type="ECO:0000256" key="4">
    <source>
        <dbReference type="ARBA" id="ARBA00022989"/>
    </source>
</evidence>
<feature type="transmembrane region" description="Helical" evidence="6">
    <location>
        <begin position="235"/>
        <end position="257"/>
    </location>
</feature>
<keyword evidence="2" id="KW-1003">Cell membrane</keyword>
<dbReference type="PANTHER" id="PTHR30250:SF29">
    <property type="entry name" value="POLYSACCHARIDE BIOSYNTHESIS PROTEIN C-TERMINAL DOMAIN-CONTAINING PROTEIN"/>
    <property type="match status" value="1"/>
</dbReference>
<gene>
    <name evidence="7" type="ORF">ABE41_017035</name>
</gene>
<keyword evidence="5 6" id="KW-0472">Membrane</keyword>
<proteinExistence type="predicted"/>
<feature type="transmembrane region" description="Helical" evidence="6">
    <location>
        <begin position="184"/>
        <end position="207"/>
    </location>
</feature>
<dbReference type="InterPro" id="IPR050833">
    <property type="entry name" value="Poly_Biosynth_Transport"/>
</dbReference>
<evidence type="ECO:0000313" key="7">
    <source>
        <dbReference type="EMBL" id="ANX13716.1"/>
    </source>
</evidence>
<evidence type="ECO:0000256" key="2">
    <source>
        <dbReference type="ARBA" id="ARBA00022475"/>
    </source>
</evidence>